<reference evidence="1" key="1">
    <citation type="submission" date="2021-01" db="EMBL/GenBank/DDBJ databases">
        <title>Active Sulfur Cycling in an Early Earth Analoge.</title>
        <authorList>
            <person name="Hahn C.R."/>
            <person name="Youssef N.H."/>
            <person name="Elshahed M."/>
        </authorList>
    </citation>
    <scope>NUCLEOTIDE SEQUENCE</scope>
    <source>
        <strain evidence="1">Zod_Metabat.1151</strain>
    </source>
</reference>
<dbReference type="CDD" id="cd07432">
    <property type="entry name" value="PHP_HisPPase"/>
    <property type="match status" value="1"/>
</dbReference>
<name>A0A938YP54_9ARCH</name>
<sequence>MDENNGLHNRPGKKQGLAWMKTITADMHTHLLEKGEKPEKYWQAVKEKKLDAVAITEHFDCRPEKAYSMLLEKKPAGTVLIPGIELRTSIGHVLAYGRDEGIYSAEGLIEKNLDIKKAIEIAKENSILLSIAHPWGLSYDSAAYLMGEKGLRALVERQEIGIEAYNGLFGHLGSVFYGSNWIRKPMNFFDFLEKSRIGRKTRLDRLGRRAKDKLDKKGREIIERCAKPLELAEKAAFVTAGSDAHSRERIGLGVMEMNIEGKPSPEKVLETVRQRKNVIWVGPYVKKTKKGFYSLEKPKVNKKEIFSGIKYATKRAIVKKVGSKGKG</sequence>
<evidence type="ECO:0000313" key="1">
    <source>
        <dbReference type="EMBL" id="MBN2067733.1"/>
    </source>
</evidence>
<proteinExistence type="predicted"/>
<dbReference type="Pfam" id="PF13263">
    <property type="entry name" value="PHP_C"/>
    <property type="match status" value="1"/>
</dbReference>
<dbReference type="EMBL" id="JAFGDB010000077">
    <property type="protein sequence ID" value="MBN2067733.1"/>
    <property type="molecule type" value="Genomic_DNA"/>
</dbReference>
<dbReference type="Gene3D" id="3.20.20.140">
    <property type="entry name" value="Metal-dependent hydrolases"/>
    <property type="match status" value="1"/>
</dbReference>
<comment type="caution">
    <text evidence="1">The sequence shown here is derived from an EMBL/GenBank/DDBJ whole genome shotgun (WGS) entry which is preliminary data.</text>
</comment>
<dbReference type="GO" id="GO:0035312">
    <property type="term" value="F:5'-3' DNA exonuclease activity"/>
    <property type="evidence" value="ECO:0007669"/>
    <property type="project" value="TreeGrafter"/>
</dbReference>
<dbReference type="PANTHER" id="PTHR42924">
    <property type="entry name" value="EXONUCLEASE"/>
    <property type="match status" value="1"/>
</dbReference>
<dbReference type="SUPFAM" id="SSF89550">
    <property type="entry name" value="PHP domain-like"/>
    <property type="match status" value="1"/>
</dbReference>
<accession>A0A938YP54</accession>
<dbReference type="InterPro" id="IPR052018">
    <property type="entry name" value="PHP_domain"/>
</dbReference>
<dbReference type="GO" id="GO:0004534">
    <property type="term" value="F:5'-3' RNA exonuclease activity"/>
    <property type="evidence" value="ECO:0007669"/>
    <property type="project" value="TreeGrafter"/>
</dbReference>
<evidence type="ECO:0008006" key="3">
    <source>
        <dbReference type="Google" id="ProtNLM"/>
    </source>
</evidence>
<organism evidence="1 2">
    <name type="scientific">Candidatus Iainarchaeum sp</name>
    <dbReference type="NCBI Taxonomy" id="3101447"/>
    <lineage>
        <taxon>Archaea</taxon>
        <taxon>Candidatus Iainarchaeota</taxon>
        <taxon>Candidatus Iainarchaeia</taxon>
        <taxon>Candidatus Iainarchaeales</taxon>
        <taxon>Candidatus Iainarchaeaceae</taxon>
        <taxon>Candidatus Iainarchaeum</taxon>
    </lineage>
</organism>
<gene>
    <name evidence="1" type="ORF">JW744_04660</name>
</gene>
<dbReference type="PANTHER" id="PTHR42924:SF3">
    <property type="entry name" value="POLYMERASE_HISTIDINOL PHOSPHATASE N-TERMINAL DOMAIN-CONTAINING PROTEIN"/>
    <property type="match status" value="1"/>
</dbReference>
<dbReference type="Proteomes" id="UP000809243">
    <property type="component" value="Unassembled WGS sequence"/>
</dbReference>
<evidence type="ECO:0000313" key="2">
    <source>
        <dbReference type="Proteomes" id="UP000809243"/>
    </source>
</evidence>
<dbReference type="InterPro" id="IPR016195">
    <property type="entry name" value="Pol/histidinol_Pase-like"/>
</dbReference>
<dbReference type="AlphaFoldDB" id="A0A938YP54"/>
<protein>
    <recommendedName>
        <fullName evidence="3">PHP domain-containing protein</fullName>
    </recommendedName>
</protein>